<comment type="caution">
    <text evidence="3">The sequence shown here is derived from an EMBL/GenBank/DDBJ whole genome shotgun (WGS) entry which is preliminary data.</text>
</comment>
<dbReference type="InterPro" id="IPR007527">
    <property type="entry name" value="Znf_SWIM"/>
</dbReference>
<dbReference type="Proteomes" id="UP001321018">
    <property type="component" value="Unassembled WGS sequence"/>
</dbReference>
<keyword evidence="1" id="KW-0862">Zinc</keyword>
<keyword evidence="1" id="KW-0863">Zinc-finger</keyword>
<keyword evidence="1" id="KW-0479">Metal-binding</keyword>
<organism evidence="3 4">
    <name type="scientific">Natronoglomus mannanivorans</name>
    <dbReference type="NCBI Taxonomy" id="2979990"/>
    <lineage>
        <taxon>Archaea</taxon>
        <taxon>Methanobacteriati</taxon>
        <taxon>Methanobacteriota</taxon>
        <taxon>Stenosarchaea group</taxon>
        <taxon>Halobacteria</taxon>
        <taxon>Halobacteriales</taxon>
        <taxon>Natrialbaceae</taxon>
        <taxon>Natronoglomus</taxon>
    </lineage>
</organism>
<protein>
    <recommendedName>
        <fullName evidence="2">SWIM-type domain-containing protein</fullName>
    </recommendedName>
</protein>
<dbReference type="PROSITE" id="PS50966">
    <property type="entry name" value="ZF_SWIM"/>
    <property type="match status" value="1"/>
</dbReference>
<reference evidence="3" key="1">
    <citation type="submission" date="2022-09" db="EMBL/GenBank/DDBJ databases">
        <title>Enrichment on poylsaccharides allowed isolation of novel metabolic and taxonomic groups of Haloarchaea.</title>
        <authorList>
            <person name="Sorokin D.Y."/>
            <person name="Elcheninov A.G."/>
            <person name="Khizhniak T.V."/>
            <person name="Kolganova T.V."/>
            <person name="Kublanov I.V."/>
        </authorList>
    </citation>
    <scope>NUCLEOTIDE SEQUENCE</scope>
    <source>
        <strain evidence="3">AArc-xg1-1</strain>
    </source>
</reference>
<evidence type="ECO:0000313" key="4">
    <source>
        <dbReference type="Proteomes" id="UP001321018"/>
    </source>
</evidence>
<evidence type="ECO:0000256" key="1">
    <source>
        <dbReference type="PROSITE-ProRule" id="PRU00325"/>
    </source>
</evidence>
<gene>
    <name evidence="3" type="ORF">OB960_18815</name>
</gene>
<dbReference type="AlphaFoldDB" id="A0AAP2Z1E1"/>
<dbReference type="GO" id="GO:0008270">
    <property type="term" value="F:zinc ion binding"/>
    <property type="evidence" value="ECO:0007669"/>
    <property type="project" value="UniProtKB-KW"/>
</dbReference>
<dbReference type="RefSeq" id="WP_338005261.1">
    <property type="nucleotide sequence ID" value="NZ_JAOPKA010000015.1"/>
</dbReference>
<name>A0AAP2Z1E1_9EURY</name>
<feature type="domain" description="SWIM-type" evidence="2">
    <location>
        <begin position="45"/>
        <end position="80"/>
    </location>
</feature>
<evidence type="ECO:0000313" key="3">
    <source>
        <dbReference type="EMBL" id="MCU4743442.1"/>
    </source>
</evidence>
<dbReference type="EMBL" id="JAOPKA010000015">
    <property type="protein sequence ID" value="MCU4743442.1"/>
    <property type="molecule type" value="Genomic_DNA"/>
</dbReference>
<sequence>MAITQSTDVQDDVDGRDRRALREPMVVVQAAPQLYVVYSGEFDRYRVDLEYPPSCECDDWHYRQPDGGCKHARRVLFTIGRREIPDVAGIDPTLPAQRKRMDE</sequence>
<proteinExistence type="predicted"/>
<accession>A0AAP2Z1E1</accession>
<evidence type="ECO:0000259" key="2">
    <source>
        <dbReference type="PROSITE" id="PS50966"/>
    </source>
</evidence>